<reference evidence="1 2" key="1">
    <citation type="journal article" date="2022" name="Plant J.">
        <title>Chromosome-level genome of Camellia lanceoleosa provides a valuable resource for understanding genome evolution and self-incompatibility.</title>
        <authorList>
            <person name="Gong W."/>
            <person name="Xiao S."/>
            <person name="Wang L."/>
            <person name="Liao Z."/>
            <person name="Chang Y."/>
            <person name="Mo W."/>
            <person name="Hu G."/>
            <person name="Li W."/>
            <person name="Zhao G."/>
            <person name="Zhu H."/>
            <person name="Hu X."/>
            <person name="Ji K."/>
            <person name="Xiang X."/>
            <person name="Song Q."/>
            <person name="Yuan D."/>
            <person name="Jin S."/>
            <person name="Zhang L."/>
        </authorList>
    </citation>
    <scope>NUCLEOTIDE SEQUENCE [LARGE SCALE GENOMIC DNA]</scope>
    <source>
        <strain evidence="1">SQ_2022a</strain>
    </source>
</reference>
<organism evidence="1 2">
    <name type="scientific">Camellia lanceoleosa</name>
    <dbReference type="NCBI Taxonomy" id="1840588"/>
    <lineage>
        <taxon>Eukaryota</taxon>
        <taxon>Viridiplantae</taxon>
        <taxon>Streptophyta</taxon>
        <taxon>Embryophyta</taxon>
        <taxon>Tracheophyta</taxon>
        <taxon>Spermatophyta</taxon>
        <taxon>Magnoliopsida</taxon>
        <taxon>eudicotyledons</taxon>
        <taxon>Gunneridae</taxon>
        <taxon>Pentapetalae</taxon>
        <taxon>asterids</taxon>
        <taxon>Ericales</taxon>
        <taxon>Theaceae</taxon>
        <taxon>Camellia</taxon>
    </lineage>
</organism>
<evidence type="ECO:0000313" key="1">
    <source>
        <dbReference type="EMBL" id="KAI8030118.1"/>
    </source>
</evidence>
<name>A0ACC0IY74_9ERIC</name>
<dbReference type="Proteomes" id="UP001060215">
    <property type="component" value="Chromosome 1"/>
</dbReference>
<dbReference type="EMBL" id="CM045758">
    <property type="protein sequence ID" value="KAI8030118.1"/>
    <property type="molecule type" value="Genomic_DNA"/>
</dbReference>
<sequence>MELQIKVAQAVRVATSILTSDHHHNHHHHHHQPFLNDFEVEFFATQILKRKGANDWEMEELMNLLGQGMMPRTDVHTCSFRCTLINFQFFSAILQIQNEGYYLQLGAKDALLNALLVATKRFSSGPSQFVLRTPMVLEFLLQQSKKRLDAGIQAHERNKKILHCLLSWVRAGCFSEIPPSSLPTHPLFCVQLFAGNLSNYYHWLSEVSLSFDLAIEVLVELVSRHEKLVVPCLVFCEFYGGDNWCRSGNGSRIGLEGVL</sequence>
<comment type="caution">
    <text evidence="1">The sequence shown here is derived from an EMBL/GenBank/DDBJ whole genome shotgun (WGS) entry which is preliminary data.</text>
</comment>
<gene>
    <name evidence="1" type="ORF">LOK49_LG01G00002</name>
</gene>
<keyword evidence="2" id="KW-1185">Reference proteome</keyword>
<protein>
    <submittedName>
        <fullName evidence="1">Uncharacterized protein</fullName>
    </submittedName>
</protein>
<accession>A0ACC0IY74</accession>
<evidence type="ECO:0000313" key="2">
    <source>
        <dbReference type="Proteomes" id="UP001060215"/>
    </source>
</evidence>
<proteinExistence type="predicted"/>